<dbReference type="GO" id="GO:0044715">
    <property type="term" value="F:8-oxo-dGDP phosphatase activity"/>
    <property type="evidence" value="ECO:0007669"/>
    <property type="project" value="TreeGrafter"/>
</dbReference>
<keyword evidence="8" id="KW-0460">Magnesium</keyword>
<reference evidence="20" key="1">
    <citation type="submission" date="2017-05" db="EMBL/GenBank/DDBJ databases">
        <authorList>
            <person name="Ray J."/>
            <person name="Price M."/>
            <person name="Deutschbauer A."/>
        </authorList>
    </citation>
    <scope>NUCLEOTIDE SEQUENCE [LARGE SCALE GENOMIC DNA]</scope>
    <source>
        <strain evidence="20">DSM 19842</strain>
    </source>
</reference>
<dbReference type="GO" id="GO:0046872">
    <property type="term" value="F:metal ion binding"/>
    <property type="evidence" value="ECO:0007669"/>
    <property type="project" value="UniProtKB-KW"/>
</dbReference>
<evidence type="ECO:0000256" key="1">
    <source>
        <dbReference type="ARBA" id="ARBA00001946"/>
    </source>
</evidence>
<comment type="catalytic activity">
    <reaction evidence="11">
        <text>8-oxo-GTP + H2O = 8-oxo-GMP + diphosphate + H(+)</text>
        <dbReference type="Rhea" id="RHEA:67616"/>
        <dbReference type="ChEBI" id="CHEBI:15377"/>
        <dbReference type="ChEBI" id="CHEBI:15378"/>
        <dbReference type="ChEBI" id="CHEBI:33019"/>
        <dbReference type="ChEBI" id="CHEBI:143553"/>
        <dbReference type="ChEBI" id="CHEBI:145694"/>
    </reaction>
</comment>
<evidence type="ECO:0000256" key="2">
    <source>
        <dbReference type="ARBA" id="ARBA00005582"/>
    </source>
</evidence>
<evidence type="ECO:0000256" key="16">
    <source>
        <dbReference type="ARBA" id="ARBA00042798"/>
    </source>
</evidence>
<dbReference type="PROSITE" id="PS51462">
    <property type="entry name" value="NUDIX"/>
    <property type="match status" value="1"/>
</dbReference>
<dbReference type="InterPro" id="IPR015797">
    <property type="entry name" value="NUDIX_hydrolase-like_dom_sf"/>
</dbReference>
<dbReference type="KEGG" id="pact:CA264_05615"/>
<dbReference type="Gene3D" id="3.90.79.10">
    <property type="entry name" value="Nucleoside Triphosphate Pyrophosphohydrolase"/>
    <property type="match status" value="1"/>
</dbReference>
<keyword evidence="5" id="KW-0479">Metal-binding</keyword>
<dbReference type="SUPFAM" id="SSF55811">
    <property type="entry name" value="Nudix"/>
    <property type="match status" value="1"/>
</dbReference>
<gene>
    <name evidence="19" type="ORF">CA264_05615</name>
</gene>
<dbReference type="Proteomes" id="UP000266292">
    <property type="component" value="Chromosome"/>
</dbReference>
<dbReference type="EC" id="3.6.1.55" evidence="12"/>
<dbReference type="GO" id="GO:0008413">
    <property type="term" value="F:8-oxo-7,8-dihydroguanosine triphosphate pyrophosphatase activity"/>
    <property type="evidence" value="ECO:0007669"/>
    <property type="project" value="TreeGrafter"/>
</dbReference>
<evidence type="ECO:0000256" key="6">
    <source>
        <dbReference type="ARBA" id="ARBA00022763"/>
    </source>
</evidence>
<evidence type="ECO:0000259" key="18">
    <source>
        <dbReference type="PROSITE" id="PS51462"/>
    </source>
</evidence>
<sequence length="128" mass="14788">MKVICALLEQHGRVLVTQRSENMREPLLWEFPGGKLEAGESEQECLVRELREELTLSVEPVLRLSPVVHHSPDRTIELIPYICMYHGGAIQLIEHRAYQWAKQDELPNYAWCPADLPIVQEYLALKRG</sequence>
<dbReference type="GO" id="GO:0044716">
    <property type="term" value="F:8-oxo-GDP phosphatase activity"/>
    <property type="evidence" value="ECO:0007669"/>
    <property type="project" value="TreeGrafter"/>
</dbReference>
<keyword evidence="9" id="KW-0234">DNA repair</keyword>
<dbReference type="RefSeq" id="WP_051364332.1">
    <property type="nucleotide sequence ID" value="NZ_CP021235.1"/>
</dbReference>
<dbReference type="InterPro" id="IPR000086">
    <property type="entry name" value="NUDIX_hydrolase_dom"/>
</dbReference>
<dbReference type="EMBL" id="CP021235">
    <property type="protein sequence ID" value="ARS34960.1"/>
    <property type="molecule type" value="Genomic_DNA"/>
</dbReference>
<dbReference type="Pfam" id="PF00293">
    <property type="entry name" value="NUDIX"/>
    <property type="match status" value="1"/>
</dbReference>
<organism evidence="19 20">
    <name type="scientific">Pontibacter actiniarum</name>
    <dbReference type="NCBI Taxonomy" id="323450"/>
    <lineage>
        <taxon>Bacteria</taxon>
        <taxon>Pseudomonadati</taxon>
        <taxon>Bacteroidota</taxon>
        <taxon>Cytophagia</taxon>
        <taxon>Cytophagales</taxon>
        <taxon>Hymenobacteraceae</taxon>
        <taxon>Pontibacter</taxon>
    </lineage>
</organism>
<evidence type="ECO:0000313" key="19">
    <source>
        <dbReference type="EMBL" id="ARS34960.1"/>
    </source>
</evidence>
<feature type="domain" description="Nudix hydrolase" evidence="18">
    <location>
        <begin position="1"/>
        <end position="125"/>
    </location>
</feature>
<keyword evidence="3" id="KW-0515">Mutator protein</keyword>
<comment type="similarity">
    <text evidence="2 17">Belongs to the Nudix hydrolase family.</text>
</comment>
<evidence type="ECO:0000256" key="17">
    <source>
        <dbReference type="RuleBase" id="RU003476"/>
    </source>
</evidence>
<name>A0A1X9YPZ7_9BACT</name>
<proteinExistence type="inferred from homology"/>
<evidence type="ECO:0000256" key="10">
    <source>
        <dbReference type="ARBA" id="ARBA00035861"/>
    </source>
</evidence>
<dbReference type="OrthoDB" id="9810648at2"/>
<dbReference type="STRING" id="709015.GCA_000472485_01123"/>
<dbReference type="InterPro" id="IPR047127">
    <property type="entry name" value="MutT-like"/>
</dbReference>
<evidence type="ECO:0000256" key="12">
    <source>
        <dbReference type="ARBA" id="ARBA00038905"/>
    </source>
</evidence>
<keyword evidence="20" id="KW-1185">Reference proteome</keyword>
<dbReference type="AlphaFoldDB" id="A0A1X9YPZ7"/>
<dbReference type="PRINTS" id="PR00502">
    <property type="entry name" value="NUDIXFAMILY"/>
</dbReference>
<evidence type="ECO:0000256" key="11">
    <source>
        <dbReference type="ARBA" id="ARBA00036904"/>
    </source>
</evidence>
<comment type="cofactor">
    <cofactor evidence="1">
        <name>Mg(2+)</name>
        <dbReference type="ChEBI" id="CHEBI:18420"/>
    </cofactor>
</comment>
<dbReference type="CDD" id="cd03425">
    <property type="entry name" value="NUDIX_MutT_NudA_like"/>
    <property type="match status" value="1"/>
</dbReference>
<comment type="catalytic activity">
    <reaction evidence="10">
        <text>8-oxo-dGTP + H2O = 8-oxo-dGMP + diphosphate + H(+)</text>
        <dbReference type="Rhea" id="RHEA:31575"/>
        <dbReference type="ChEBI" id="CHEBI:15377"/>
        <dbReference type="ChEBI" id="CHEBI:15378"/>
        <dbReference type="ChEBI" id="CHEBI:33019"/>
        <dbReference type="ChEBI" id="CHEBI:63224"/>
        <dbReference type="ChEBI" id="CHEBI:77896"/>
        <dbReference type="EC" id="3.6.1.55"/>
    </reaction>
</comment>
<evidence type="ECO:0000313" key="20">
    <source>
        <dbReference type="Proteomes" id="UP000266292"/>
    </source>
</evidence>
<protein>
    <recommendedName>
        <fullName evidence="13">8-oxo-dGTP diphosphatase</fullName>
        <ecNumber evidence="12">3.6.1.55</ecNumber>
    </recommendedName>
    <alternativeName>
        <fullName evidence="16">7,8-dihydro-8-oxoguanine-triphosphatase</fullName>
    </alternativeName>
    <alternativeName>
        <fullName evidence="15">Mutator protein MutT</fullName>
    </alternativeName>
    <alternativeName>
        <fullName evidence="14">dGTP pyrophosphohydrolase</fullName>
    </alternativeName>
</protein>
<dbReference type="PANTHER" id="PTHR47707:SF1">
    <property type="entry name" value="NUDIX HYDROLASE FAMILY PROTEIN"/>
    <property type="match status" value="1"/>
</dbReference>
<dbReference type="GO" id="GO:0006281">
    <property type="term" value="P:DNA repair"/>
    <property type="evidence" value="ECO:0007669"/>
    <property type="project" value="UniProtKB-KW"/>
</dbReference>
<dbReference type="PROSITE" id="PS00893">
    <property type="entry name" value="NUDIX_BOX"/>
    <property type="match status" value="1"/>
</dbReference>
<keyword evidence="4" id="KW-0235">DNA replication</keyword>
<dbReference type="InterPro" id="IPR020084">
    <property type="entry name" value="NUDIX_hydrolase_CS"/>
</dbReference>
<accession>A0A1X9YPZ7</accession>
<keyword evidence="6" id="KW-0227">DNA damage</keyword>
<dbReference type="PANTHER" id="PTHR47707">
    <property type="entry name" value="8-OXO-DGTP DIPHOSPHATASE"/>
    <property type="match status" value="1"/>
</dbReference>
<evidence type="ECO:0000256" key="4">
    <source>
        <dbReference type="ARBA" id="ARBA00022705"/>
    </source>
</evidence>
<evidence type="ECO:0000256" key="5">
    <source>
        <dbReference type="ARBA" id="ARBA00022723"/>
    </source>
</evidence>
<evidence type="ECO:0000256" key="14">
    <source>
        <dbReference type="ARBA" id="ARBA00041592"/>
    </source>
</evidence>
<keyword evidence="7 17" id="KW-0378">Hydrolase</keyword>
<evidence type="ECO:0000256" key="3">
    <source>
        <dbReference type="ARBA" id="ARBA00022457"/>
    </source>
</evidence>
<evidence type="ECO:0000256" key="9">
    <source>
        <dbReference type="ARBA" id="ARBA00023204"/>
    </source>
</evidence>
<evidence type="ECO:0000256" key="8">
    <source>
        <dbReference type="ARBA" id="ARBA00022842"/>
    </source>
</evidence>
<dbReference type="GO" id="GO:0035539">
    <property type="term" value="F:8-oxo-7,8-dihydrodeoxyguanosine triphosphate pyrophosphatase activity"/>
    <property type="evidence" value="ECO:0007669"/>
    <property type="project" value="UniProtKB-EC"/>
</dbReference>
<evidence type="ECO:0000256" key="7">
    <source>
        <dbReference type="ARBA" id="ARBA00022801"/>
    </source>
</evidence>
<dbReference type="InterPro" id="IPR020476">
    <property type="entry name" value="Nudix_hydrolase"/>
</dbReference>
<dbReference type="GO" id="GO:0006260">
    <property type="term" value="P:DNA replication"/>
    <property type="evidence" value="ECO:0007669"/>
    <property type="project" value="UniProtKB-KW"/>
</dbReference>
<evidence type="ECO:0000256" key="15">
    <source>
        <dbReference type="ARBA" id="ARBA00041979"/>
    </source>
</evidence>
<evidence type="ECO:0000256" key="13">
    <source>
        <dbReference type="ARBA" id="ARBA00040794"/>
    </source>
</evidence>